<gene>
    <name evidence="3" type="ORF">HDA37_003891</name>
</gene>
<dbReference type="PANTHER" id="PTHR33428:SF14">
    <property type="entry name" value="CARBOXYLESTERASE TYPE B DOMAIN-CONTAINING PROTEIN"/>
    <property type="match status" value="1"/>
</dbReference>
<protein>
    <submittedName>
        <fullName evidence="3">Dienelactone hydrolase</fullName>
    </submittedName>
</protein>
<dbReference type="Pfam" id="PF12740">
    <property type="entry name" value="PETase"/>
    <property type="match status" value="1"/>
</dbReference>
<feature type="region of interest" description="Disordered" evidence="1">
    <location>
        <begin position="1"/>
        <end position="25"/>
    </location>
</feature>
<dbReference type="InterPro" id="IPR041127">
    <property type="entry name" value="PET_hydrolase/cutinase-like"/>
</dbReference>
<evidence type="ECO:0000259" key="2">
    <source>
        <dbReference type="Pfam" id="PF12740"/>
    </source>
</evidence>
<dbReference type="GO" id="GO:0016787">
    <property type="term" value="F:hydrolase activity"/>
    <property type="evidence" value="ECO:0007669"/>
    <property type="project" value="UniProtKB-KW"/>
</dbReference>
<organism evidence="3 4">
    <name type="scientific">Pseudonocardia alni</name>
    <name type="common">Amycolata alni</name>
    <dbReference type="NCBI Taxonomy" id="33907"/>
    <lineage>
        <taxon>Bacteria</taxon>
        <taxon>Bacillati</taxon>
        <taxon>Actinomycetota</taxon>
        <taxon>Actinomycetes</taxon>
        <taxon>Pseudonocardiales</taxon>
        <taxon>Pseudonocardiaceae</taxon>
        <taxon>Pseudonocardia</taxon>
    </lineage>
</organism>
<reference evidence="3 4" key="1">
    <citation type="submission" date="2020-07" db="EMBL/GenBank/DDBJ databases">
        <title>Sequencing the genomes of 1000 actinobacteria strains.</title>
        <authorList>
            <person name="Klenk H.-P."/>
        </authorList>
    </citation>
    <scope>NUCLEOTIDE SEQUENCE [LARGE SCALE GENOMIC DNA]</scope>
    <source>
        <strain evidence="3 4">DSM 44749</strain>
    </source>
</reference>
<dbReference type="PANTHER" id="PTHR33428">
    <property type="entry name" value="CHLOROPHYLLASE-2, CHLOROPLASTIC"/>
    <property type="match status" value="1"/>
</dbReference>
<comment type="caution">
    <text evidence="3">The sequence shown here is derived from an EMBL/GenBank/DDBJ whole genome shotgun (WGS) entry which is preliminary data.</text>
</comment>
<dbReference type="RefSeq" id="WP_312888764.1">
    <property type="nucleotide sequence ID" value="NZ_BAAAJZ010000003.1"/>
</dbReference>
<name>A0A852WCX2_PSEA5</name>
<feature type="region of interest" description="Disordered" evidence="1">
    <location>
        <begin position="260"/>
        <end position="297"/>
    </location>
</feature>
<dbReference type="Proteomes" id="UP000549695">
    <property type="component" value="Unassembled WGS sequence"/>
</dbReference>
<dbReference type="SUPFAM" id="SSF53474">
    <property type="entry name" value="alpha/beta-Hydrolases"/>
    <property type="match status" value="1"/>
</dbReference>
<dbReference type="EMBL" id="JACCCZ010000001">
    <property type="protein sequence ID" value="NYG03606.1"/>
    <property type="molecule type" value="Genomic_DNA"/>
</dbReference>
<dbReference type="GeneID" id="98053594"/>
<dbReference type="Gene3D" id="3.40.50.1820">
    <property type="entry name" value="alpha/beta hydrolase"/>
    <property type="match status" value="1"/>
</dbReference>
<accession>A0A852WCX2</accession>
<evidence type="ECO:0000313" key="3">
    <source>
        <dbReference type="EMBL" id="NYG03606.1"/>
    </source>
</evidence>
<keyword evidence="3" id="KW-0378">Hydrolase</keyword>
<feature type="domain" description="PET hydrolase/cutinase-like" evidence="2">
    <location>
        <begin position="42"/>
        <end position="202"/>
    </location>
</feature>
<evidence type="ECO:0000313" key="4">
    <source>
        <dbReference type="Proteomes" id="UP000549695"/>
    </source>
</evidence>
<dbReference type="AlphaFoldDB" id="A0A852WCX2"/>
<evidence type="ECO:0000256" key="1">
    <source>
        <dbReference type="SAM" id="MobiDB-lite"/>
    </source>
</evidence>
<dbReference type="InterPro" id="IPR029058">
    <property type="entry name" value="AB_hydrolase_fold"/>
</dbReference>
<proteinExistence type="predicted"/>
<keyword evidence="4" id="KW-1185">Reference proteome</keyword>
<sequence length="297" mass="31093">MARTSVTRPPSMKGAKDALGVLSRPGPNPVKHGDLGLIGLPGIVYTPAEGYQLPAVVIGHAWLQPAHRYHELLRHLATWGFVAAAPNTQRGPVPSVARFATDLNTVLDVCVGVRLGDGHVSVDARKTALVGHGTGGGAAVLAAARRERLGALVTLAASEVKPSAIEAAAAVTVPTLHLAAAVDSLAPMEGHAQRIAAAQHEAGTDVTLREIEKAGHLGFCEGRHWTSFLLQNRPQHRTRKITRALVTAFLMQELHNEKRVSSLTSGNVPGAPVVDLTPEPDGEQDQQPSSGLLGIGG</sequence>